<dbReference type="AlphaFoldDB" id="A0A1Z5ICB9"/>
<keyword evidence="2" id="KW-1185">Reference proteome</keyword>
<evidence type="ECO:0000313" key="1">
    <source>
        <dbReference type="EMBL" id="GAW99466.1"/>
    </source>
</evidence>
<dbReference type="EMBL" id="BCMF01000006">
    <property type="protein sequence ID" value="GAW99466.1"/>
    <property type="molecule type" value="Genomic_DNA"/>
</dbReference>
<accession>A0A1Z5ICB9</accession>
<sequence length="88" mass="9567">MAHNVSHDEELMGILNDVSNHRFRQGRQLNPNSMLYTTIKAANEDGYLNNAVLDDTYSATLASADLSAATLTESGEQKLQALIKASEA</sequence>
<reference evidence="1 2" key="1">
    <citation type="submission" date="2015-11" db="EMBL/GenBank/DDBJ databases">
        <title>Draft genome sequences of new species of the genus Lactobacillus isolated from orchardgrass silage.</title>
        <authorList>
            <person name="Tohno M."/>
            <person name="Tanizawa Y."/>
            <person name="Arita M."/>
        </authorList>
    </citation>
    <scope>NUCLEOTIDE SEQUENCE [LARGE SCALE GENOMIC DNA]</scope>
    <source>
        <strain evidence="1 2">IWT30</strain>
    </source>
</reference>
<protein>
    <submittedName>
        <fullName evidence="1">Uncharacterized protein</fullName>
    </submittedName>
</protein>
<gene>
    <name evidence="1" type="ORF">IWT30_01436</name>
</gene>
<comment type="caution">
    <text evidence="1">The sequence shown here is derived from an EMBL/GenBank/DDBJ whole genome shotgun (WGS) entry which is preliminary data.</text>
</comment>
<dbReference type="Proteomes" id="UP000198374">
    <property type="component" value="Unassembled WGS sequence"/>
</dbReference>
<organism evidence="1 2">
    <name type="scientific">Secundilactobacillus mixtipabuli</name>
    <dbReference type="NCBI Taxonomy" id="1435342"/>
    <lineage>
        <taxon>Bacteria</taxon>
        <taxon>Bacillati</taxon>
        <taxon>Bacillota</taxon>
        <taxon>Bacilli</taxon>
        <taxon>Lactobacillales</taxon>
        <taxon>Lactobacillaceae</taxon>
        <taxon>Secundilactobacillus</taxon>
    </lineage>
</organism>
<dbReference type="OrthoDB" id="2322182at2"/>
<name>A0A1Z5ICB9_9LACO</name>
<proteinExistence type="predicted"/>
<evidence type="ECO:0000313" key="2">
    <source>
        <dbReference type="Proteomes" id="UP000198374"/>
    </source>
</evidence>
<dbReference type="RefSeq" id="WP_089109260.1">
    <property type="nucleotide sequence ID" value="NZ_BCMF01000006.1"/>
</dbReference>